<dbReference type="GO" id="GO:0019902">
    <property type="term" value="F:phosphatase binding"/>
    <property type="evidence" value="ECO:0007669"/>
    <property type="project" value="InterPro"/>
</dbReference>
<evidence type="ECO:0000313" key="2">
    <source>
        <dbReference type="Proteomes" id="UP000670152"/>
    </source>
</evidence>
<protein>
    <submittedName>
        <fullName evidence="1">PPR36 phosphatase</fullName>
    </submittedName>
</protein>
<evidence type="ECO:0000313" key="1">
    <source>
        <dbReference type="EMBL" id="KAG5323838.1"/>
    </source>
</evidence>
<dbReference type="OrthoDB" id="5555409at2759"/>
<dbReference type="AlphaFoldDB" id="A0A836FEY6"/>
<dbReference type="InterPro" id="IPR026142">
    <property type="entry name" value="Pro_pase_1_reg_su_36"/>
</dbReference>
<name>A0A836FEY6_9HYME</name>
<comment type="caution">
    <text evidence="1">The sequence shown here is derived from an EMBL/GenBank/DDBJ whole genome shotgun (WGS) entry which is preliminary data.</text>
</comment>
<accession>A0A836FEY6</accession>
<feature type="non-terminal residue" evidence="1">
    <location>
        <position position="432"/>
    </location>
</feature>
<sequence length="432" mass="50863">MDERYFAWDEISEGLFLVSVTKAEEEQAKRRRKQIVAVPISEIYAPHAYLILYYREILSDSEKIRFRKNYLRKVTPDEPDIIILQDIKDLVLFLLLTSVSPQFINFFHLPIVDRFLRALIIYFQRFVQIWEDLVHERAATMKKAPNPLARGHRSGYANDLHTLRCVLGREYADLLLGCRYGPRYHHMITDTKRTATQSQGEKDLRIFEALISVAHRVVWIALQRKHFTLIEIELHRLLRTETYNTAQRQSGSQLIQDMLEDDIRILHGSETTMKTRKLLRNSPLPHELMYGDCDYRLLSLGIADIDIHHPKIAYLRNALLVDEEKLSRLGIEVGILGHNRSDYDIMLMPLKPEEPIEIALLDKKLLEMRRSIFEEEEVEKLPEILEVFPVKEIQEVSKKYKKILGKARIKWILREIRRRERKTTASVTTTLE</sequence>
<feature type="non-terminal residue" evidence="1">
    <location>
        <position position="1"/>
    </location>
</feature>
<gene>
    <name evidence="1" type="primary">Ppp1r36</name>
    <name evidence="1" type="ORF">G6Z77_0012480</name>
</gene>
<organism evidence="1 2">
    <name type="scientific">Acromyrmex heyeri</name>
    <dbReference type="NCBI Taxonomy" id="230685"/>
    <lineage>
        <taxon>Eukaryota</taxon>
        <taxon>Metazoa</taxon>
        <taxon>Ecdysozoa</taxon>
        <taxon>Arthropoda</taxon>
        <taxon>Hexapoda</taxon>
        <taxon>Insecta</taxon>
        <taxon>Pterygota</taxon>
        <taxon>Neoptera</taxon>
        <taxon>Endopterygota</taxon>
        <taxon>Hymenoptera</taxon>
        <taxon>Apocrita</taxon>
        <taxon>Aculeata</taxon>
        <taxon>Formicoidea</taxon>
        <taxon>Formicidae</taxon>
        <taxon>Myrmicinae</taxon>
        <taxon>Acromyrmex</taxon>
    </lineage>
</organism>
<proteinExistence type="predicted"/>
<dbReference type="PANTHER" id="PTHR21055">
    <property type="entry name" value="PROTEIN PHOSPHATASE 1 REGULATORY SUBUNIT 36"/>
    <property type="match status" value="1"/>
</dbReference>
<keyword evidence="2" id="KW-1185">Reference proteome</keyword>
<dbReference type="PANTHER" id="PTHR21055:SF3">
    <property type="entry name" value="PROTEIN PHOSPHATASE 1 REGULATORY SUBUNIT 36"/>
    <property type="match status" value="1"/>
</dbReference>
<dbReference type="Proteomes" id="UP000670152">
    <property type="component" value="Unassembled WGS sequence"/>
</dbReference>
<reference evidence="1 2" key="1">
    <citation type="submission" date="2020-02" db="EMBL/GenBank/DDBJ databases">
        <title>Relaxed selection underlies rapid genomic changes in the transitions from sociality to social parasitism in ants.</title>
        <authorList>
            <person name="Bi X."/>
        </authorList>
    </citation>
    <scope>NUCLEOTIDE SEQUENCE [LARGE SCALE GENOMIC DNA]</scope>
    <source>
        <strain evidence="1">BGI-DK2014b</strain>
        <tissue evidence="1">Whole body</tissue>
    </source>
</reference>
<dbReference type="EMBL" id="JAANIB010008274">
    <property type="protein sequence ID" value="KAG5323838.1"/>
    <property type="molecule type" value="Genomic_DNA"/>
</dbReference>
<dbReference type="Pfam" id="PF14895">
    <property type="entry name" value="PPPI_inhib"/>
    <property type="match status" value="1"/>
</dbReference>